<organism evidence="1 2">
    <name type="scientific">Simkania negevensis (strain ATCC VR-1471 / DSM 27360 / Z)</name>
    <dbReference type="NCBI Taxonomy" id="331113"/>
    <lineage>
        <taxon>Bacteria</taxon>
        <taxon>Pseudomonadati</taxon>
        <taxon>Chlamydiota</taxon>
        <taxon>Chlamydiia</taxon>
        <taxon>Parachlamydiales</taxon>
        <taxon>Simkaniaceae</taxon>
        <taxon>Simkania</taxon>
    </lineage>
</organism>
<reference key="1">
    <citation type="journal article" date="2011" name="Mol. Biol. Evol.">
        <title>Unity in variety -- the pan-genome of the Chlamydiae.</title>
        <authorList>
            <person name="Collingro A."/>
            <person name="Tischler P."/>
            <person name="Weinmaier T."/>
            <person name="Penz T."/>
            <person name="Heinz E."/>
            <person name="Brunham R.C."/>
            <person name="Read T.D."/>
            <person name="Bavoil P.M."/>
            <person name="Sachse K."/>
            <person name="Kahane S."/>
            <person name="Friedman M.G."/>
            <person name="Rattei T."/>
            <person name="Myers G.S.A."/>
            <person name="Horn M."/>
        </authorList>
    </citation>
    <scope>NUCLEOTIDE SEQUENCE</scope>
    <source>
        <strain>Z</strain>
    </source>
</reference>
<evidence type="ECO:0000313" key="2">
    <source>
        <dbReference type="Proteomes" id="UP000000496"/>
    </source>
</evidence>
<keyword evidence="2" id="KW-1185">Reference proteome</keyword>
<sequence length="135" mass="15952">MPSPSRHFNTKKSLQELENSNWGEPKYPSHLVTECHRLRRVPLEEFTVENLRIMIGQNISLHFLIPLAIEYLEKDPLISGDMFEGDLLLAVLRSDPKFWEERPDLKHHVYDIAKNVDDDEIAEKLESYLFYRRTS</sequence>
<accession>F8L9U6</accession>
<dbReference type="KEGG" id="sng:SNE_A17710"/>
<evidence type="ECO:0000313" key="1">
    <source>
        <dbReference type="EMBL" id="CCB89648.1"/>
    </source>
</evidence>
<dbReference type="STRING" id="331113.SNE_A17710"/>
<dbReference type="Pfam" id="PF18616">
    <property type="entry name" value="CdiI_3"/>
    <property type="match status" value="1"/>
</dbReference>
<dbReference type="HOGENOM" id="CLU_149991_0_0_0"/>
<proteinExistence type="predicted"/>
<dbReference type="Proteomes" id="UP000000496">
    <property type="component" value="Chromosome gsn.131"/>
</dbReference>
<reference evidence="1 2" key="2">
    <citation type="journal article" date="2011" name="Mol. Biol. Evol.">
        <title>Unity in variety--the pan-genome of the Chlamydiae.</title>
        <authorList>
            <person name="Collingro A."/>
            <person name="Tischler P."/>
            <person name="Weinmaier T."/>
            <person name="Penz T."/>
            <person name="Heinz E."/>
            <person name="Brunham R.C."/>
            <person name="Read T.D."/>
            <person name="Bavoil P.M."/>
            <person name="Sachse K."/>
            <person name="Kahane S."/>
            <person name="Friedman M.G."/>
            <person name="Rattei T."/>
            <person name="Myers G.S."/>
            <person name="Horn M."/>
        </authorList>
    </citation>
    <scope>NUCLEOTIDE SEQUENCE [LARGE SCALE GENOMIC DNA]</scope>
    <source>
        <strain evidence="2">ATCC VR-1471 / Z</strain>
    </source>
</reference>
<name>F8L9U6_SIMNZ</name>
<dbReference type="AlphaFoldDB" id="F8L9U6"/>
<dbReference type="EMBL" id="FR872582">
    <property type="protein sequence ID" value="CCB89648.1"/>
    <property type="molecule type" value="Genomic_DNA"/>
</dbReference>
<dbReference type="OrthoDB" id="4829274at2"/>
<gene>
    <name evidence="1" type="ordered locus">SNE_A17710</name>
</gene>
<dbReference type="eggNOG" id="ENOG50314JC">
    <property type="taxonomic scope" value="Bacteria"/>
</dbReference>
<dbReference type="InterPro" id="IPR040547">
    <property type="entry name" value="CdiI"/>
</dbReference>
<protein>
    <submittedName>
        <fullName evidence="1">Uncharacterized protein</fullName>
    </submittedName>
</protein>
<dbReference type="CDD" id="cd20691">
    <property type="entry name" value="CdiI_EC536-like"/>
    <property type="match status" value="1"/>
</dbReference>
<dbReference type="RefSeq" id="WP_013944114.1">
    <property type="nucleotide sequence ID" value="NC_015713.1"/>
</dbReference>